<feature type="domain" description="ABC transmembrane type-1" evidence="8">
    <location>
        <begin position="95"/>
        <end position="300"/>
    </location>
</feature>
<dbReference type="Pfam" id="PF19300">
    <property type="entry name" value="BPD_transp_1_N"/>
    <property type="match status" value="1"/>
</dbReference>
<dbReference type="RefSeq" id="WP_020816121.1">
    <property type="nucleotide sequence ID" value="NZ_ATAY01000063.1"/>
</dbReference>
<keyword evidence="6 7" id="KW-0472">Membrane</keyword>
<dbReference type="InterPro" id="IPR035906">
    <property type="entry name" value="MetI-like_sf"/>
</dbReference>
<dbReference type="GO" id="GO:0055085">
    <property type="term" value="P:transmembrane transport"/>
    <property type="evidence" value="ECO:0007669"/>
    <property type="project" value="InterPro"/>
</dbReference>
<evidence type="ECO:0000256" key="7">
    <source>
        <dbReference type="RuleBase" id="RU363032"/>
    </source>
</evidence>
<evidence type="ECO:0000256" key="1">
    <source>
        <dbReference type="ARBA" id="ARBA00004651"/>
    </source>
</evidence>
<evidence type="ECO:0000256" key="2">
    <source>
        <dbReference type="ARBA" id="ARBA00022448"/>
    </source>
</evidence>
<feature type="transmembrane region" description="Helical" evidence="7">
    <location>
        <begin position="97"/>
        <end position="119"/>
    </location>
</feature>
<evidence type="ECO:0000256" key="4">
    <source>
        <dbReference type="ARBA" id="ARBA00022692"/>
    </source>
</evidence>
<evidence type="ECO:0000259" key="8">
    <source>
        <dbReference type="PROSITE" id="PS50928"/>
    </source>
</evidence>
<comment type="caution">
    <text evidence="9">The sequence shown here is derived from an EMBL/GenBank/DDBJ whole genome shotgun (WGS) entry which is preliminary data.</text>
</comment>
<evidence type="ECO:0000256" key="6">
    <source>
        <dbReference type="ARBA" id="ARBA00023136"/>
    </source>
</evidence>
<dbReference type="PATRIC" id="fig|1330534.3.peg.2625"/>
<proteinExistence type="inferred from homology"/>
<dbReference type="InterPro" id="IPR045621">
    <property type="entry name" value="BPD_transp_1_N"/>
</dbReference>
<dbReference type="Pfam" id="PF00528">
    <property type="entry name" value="BPD_transp_1"/>
    <property type="match status" value="1"/>
</dbReference>
<dbReference type="CDD" id="cd06261">
    <property type="entry name" value="TM_PBP2"/>
    <property type="match status" value="1"/>
</dbReference>
<dbReference type="OrthoDB" id="9773221at2"/>
<evidence type="ECO:0000256" key="3">
    <source>
        <dbReference type="ARBA" id="ARBA00022475"/>
    </source>
</evidence>
<gene>
    <name evidence="9" type="ORF">L323_13235</name>
</gene>
<keyword evidence="2 7" id="KW-0813">Transport</keyword>
<feature type="transmembrane region" description="Helical" evidence="7">
    <location>
        <begin position="12"/>
        <end position="30"/>
    </location>
</feature>
<dbReference type="PROSITE" id="PS50928">
    <property type="entry name" value="ABC_TM1"/>
    <property type="match status" value="1"/>
</dbReference>
<dbReference type="PANTHER" id="PTHR43163">
    <property type="entry name" value="DIPEPTIDE TRANSPORT SYSTEM PERMEASE PROTEIN DPPB-RELATED"/>
    <property type="match status" value="1"/>
</dbReference>
<name>U4QZG5_9FIRM</name>
<accession>U4QZG5</accession>
<organism evidence="9 10">
    <name type="scientific">Ruminiclostridium papyrosolvens C7</name>
    <dbReference type="NCBI Taxonomy" id="1330534"/>
    <lineage>
        <taxon>Bacteria</taxon>
        <taxon>Bacillati</taxon>
        <taxon>Bacillota</taxon>
        <taxon>Clostridia</taxon>
        <taxon>Eubacteriales</taxon>
        <taxon>Oscillospiraceae</taxon>
        <taxon>Ruminiclostridium</taxon>
    </lineage>
</organism>
<dbReference type="AlphaFoldDB" id="U4QZG5"/>
<dbReference type="SUPFAM" id="SSF161098">
    <property type="entry name" value="MetI-like"/>
    <property type="match status" value="1"/>
</dbReference>
<keyword evidence="3" id="KW-1003">Cell membrane</keyword>
<feature type="transmembrane region" description="Helical" evidence="7">
    <location>
        <begin position="255"/>
        <end position="275"/>
    </location>
</feature>
<evidence type="ECO:0000313" key="9">
    <source>
        <dbReference type="EMBL" id="EPR10367.1"/>
    </source>
</evidence>
<feature type="transmembrane region" description="Helical" evidence="7">
    <location>
        <begin position="281"/>
        <end position="307"/>
    </location>
</feature>
<dbReference type="PANTHER" id="PTHR43163:SF6">
    <property type="entry name" value="DIPEPTIDE TRANSPORT SYSTEM PERMEASE PROTEIN DPPB-RELATED"/>
    <property type="match status" value="1"/>
</dbReference>
<reference evidence="9 10" key="1">
    <citation type="journal article" date="2013" name="Genome Announc.">
        <title>Draft Genome Sequence of the Cellulolytic Bacterium Clostridium papyrosolvens C7 (ATCC 700395).</title>
        <authorList>
            <person name="Zepeda V."/>
            <person name="Dassa B."/>
            <person name="Borovok I."/>
            <person name="Lamed R."/>
            <person name="Bayer E.A."/>
            <person name="Cate J.H."/>
        </authorList>
    </citation>
    <scope>NUCLEOTIDE SEQUENCE [LARGE SCALE GENOMIC DNA]</scope>
    <source>
        <strain evidence="9 10">C7</strain>
    </source>
</reference>
<dbReference type="InterPro" id="IPR000515">
    <property type="entry name" value="MetI-like"/>
</dbReference>
<evidence type="ECO:0000313" key="10">
    <source>
        <dbReference type="Proteomes" id="UP000016860"/>
    </source>
</evidence>
<dbReference type="GO" id="GO:0005886">
    <property type="term" value="C:plasma membrane"/>
    <property type="evidence" value="ECO:0007669"/>
    <property type="project" value="UniProtKB-SubCell"/>
</dbReference>
<keyword evidence="5 7" id="KW-1133">Transmembrane helix</keyword>
<dbReference type="EMBL" id="ATAY01000063">
    <property type="protein sequence ID" value="EPR10367.1"/>
    <property type="molecule type" value="Genomic_DNA"/>
</dbReference>
<keyword evidence="4 7" id="KW-0812">Transmembrane</keyword>
<feature type="transmembrane region" description="Helical" evidence="7">
    <location>
        <begin position="177"/>
        <end position="195"/>
    </location>
</feature>
<dbReference type="STRING" id="1330534.L323_13235"/>
<comment type="similarity">
    <text evidence="7">Belongs to the binding-protein-dependent transport system permease family.</text>
</comment>
<feature type="transmembrane region" description="Helical" evidence="7">
    <location>
        <begin position="131"/>
        <end position="157"/>
    </location>
</feature>
<evidence type="ECO:0000256" key="5">
    <source>
        <dbReference type="ARBA" id="ARBA00022989"/>
    </source>
</evidence>
<dbReference type="Gene3D" id="1.10.3720.10">
    <property type="entry name" value="MetI-like"/>
    <property type="match status" value="1"/>
</dbReference>
<dbReference type="Proteomes" id="UP000016860">
    <property type="component" value="Unassembled WGS sequence"/>
</dbReference>
<protein>
    <submittedName>
        <fullName evidence="9">Peptide ABC transporter permease</fullName>
    </submittedName>
</protein>
<comment type="subcellular location">
    <subcellularLocation>
        <location evidence="1 7">Cell membrane</location>
        <topology evidence="1 7">Multi-pass membrane protein</topology>
    </subcellularLocation>
</comment>
<sequence length="314" mass="34600">MAQFIIKRLIQSVIVIFIVSIFTFLLTYLMPGDPVYAMLGGDITQEQYDIAYKEMGLDKPIFIRYVNWCGNILEGDFGKSYKYRMPVIDLIKERLPITMYFGVLSIIISTTLGIILGILSATKRGKLTDTIITLLANLGAVMPLFWLAVLGMSLFAMQLKWLPSYGFTFPTDNFVTSVKQTILPLFALSVGAIAGTTRQMRSSMLEVIRQDYIRTARAKGVKESKVISGHALKNALIPIVTLTGMSFRNVVSGSTSVEIIFSIAGTGQLLVSSVLSKDVATTQACILIVAVVVSIANLIVDISYGYIDPRIRIQ</sequence>